<dbReference type="InterPro" id="IPR011545">
    <property type="entry name" value="DEAD/DEAH_box_helicase_dom"/>
</dbReference>
<dbReference type="PROSITE" id="PS51192">
    <property type="entry name" value="HELICASE_ATP_BIND_1"/>
    <property type="match status" value="1"/>
</dbReference>
<dbReference type="Pfam" id="PF00270">
    <property type="entry name" value="DEAD"/>
    <property type="match status" value="1"/>
</dbReference>
<accession>A0A7I8VIV0</accession>
<evidence type="ECO:0000256" key="15">
    <source>
        <dbReference type="SAM" id="MobiDB-lite"/>
    </source>
</evidence>
<dbReference type="Pfam" id="PF00271">
    <property type="entry name" value="Helicase_C"/>
    <property type="match status" value="1"/>
</dbReference>
<dbReference type="Gene3D" id="2.40.50.90">
    <property type="match status" value="1"/>
</dbReference>
<evidence type="ECO:0000259" key="17">
    <source>
        <dbReference type="PROSITE" id="PS51192"/>
    </source>
</evidence>
<comment type="caution">
    <text evidence="19">The sequence shown here is derived from an EMBL/GenBank/DDBJ whole genome shotgun (WGS) entry which is preliminary data.</text>
</comment>
<evidence type="ECO:0000256" key="1">
    <source>
        <dbReference type="ARBA" id="ARBA00004496"/>
    </source>
</evidence>
<dbReference type="OrthoDB" id="66977at2759"/>
<reference evidence="19 20" key="1">
    <citation type="submission" date="2020-08" db="EMBL/GenBank/DDBJ databases">
        <authorList>
            <person name="Hejnol A."/>
        </authorList>
    </citation>
    <scope>NUCLEOTIDE SEQUENCE [LARGE SCALE GENOMIC DNA]</scope>
</reference>
<dbReference type="InterPro" id="IPR007502">
    <property type="entry name" value="Helicase-assoc_dom"/>
</dbReference>
<dbReference type="SMART" id="SM00333">
    <property type="entry name" value="TUDOR"/>
    <property type="match status" value="1"/>
</dbReference>
<dbReference type="Gene3D" id="1.20.120.1080">
    <property type="match status" value="1"/>
</dbReference>
<dbReference type="Pfam" id="PF21010">
    <property type="entry name" value="HA2_C"/>
    <property type="match status" value="1"/>
</dbReference>
<evidence type="ECO:0000256" key="9">
    <source>
        <dbReference type="ARBA" id="ARBA00022806"/>
    </source>
</evidence>
<dbReference type="GO" id="GO:0030154">
    <property type="term" value="P:cell differentiation"/>
    <property type="evidence" value="ECO:0007669"/>
    <property type="project" value="UniProtKB-KW"/>
</dbReference>
<dbReference type="GO" id="GO:0005524">
    <property type="term" value="F:ATP binding"/>
    <property type="evidence" value="ECO:0007669"/>
    <property type="project" value="UniProtKB-KW"/>
</dbReference>
<name>A0A7I8VIV0_9ANNE</name>
<evidence type="ECO:0000259" key="18">
    <source>
        <dbReference type="PROSITE" id="PS51194"/>
    </source>
</evidence>
<comment type="catalytic activity">
    <reaction evidence="14">
        <text>ATP + H2O = ADP + phosphate + H(+)</text>
        <dbReference type="Rhea" id="RHEA:13065"/>
        <dbReference type="ChEBI" id="CHEBI:15377"/>
        <dbReference type="ChEBI" id="CHEBI:15378"/>
        <dbReference type="ChEBI" id="CHEBI:30616"/>
        <dbReference type="ChEBI" id="CHEBI:43474"/>
        <dbReference type="ChEBI" id="CHEBI:456216"/>
        <dbReference type="EC" id="3.6.4.13"/>
    </reaction>
</comment>
<keyword evidence="5" id="KW-0963">Cytoplasm</keyword>
<evidence type="ECO:0000256" key="8">
    <source>
        <dbReference type="ARBA" id="ARBA00022801"/>
    </source>
</evidence>
<comment type="similarity">
    <text evidence="2">Belongs to the DEAD box helicase family. DEAH subfamily.</text>
</comment>
<dbReference type="PANTHER" id="PTHR18934:SF113">
    <property type="entry name" value="ATP-DEPENDENT RNA HELICASE TDRD9"/>
    <property type="match status" value="1"/>
</dbReference>
<feature type="region of interest" description="Disordered" evidence="15">
    <location>
        <begin position="1098"/>
        <end position="1120"/>
    </location>
</feature>
<dbReference type="GO" id="GO:0003724">
    <property type="term" value="F:RNA helicase activity"/>
    <property type="evidence" value="ECO:0007669"/>
    <property type="project" value="UniProtKB-EC"/>
</dbReference>
<keyword evidence="6" id="KW-0547">Nucleotide-binding</keyword>
<evidence type="ECO:0000256" key="6">
    <source>
        <dbReference type="ARBA" id="ARBA00022741"/>
    </source>
</evidence>
<dbReference type="GO" id="GO:0051321">
    <property type="term" value="P:meiotic cell cycle"/>
    <property type="evidence" value="ECO:0007669"/>
    <property type="project" value="UniProtKB-KW"/>
</dbReference>
<dbReference type="GO" id="GO:0005737">
    <property type="term" value="C:cytoplasm"/>
    <property type="evidence" value="ECO:0007669"/>
    <property type="project" value="UniProtKB-SubCell"/>
</dbReference>
<dbReference type="Gene3D" id="3.40.50.300">
    <property type="entry name" value="P-loop containing nucleotide triphosphate hydrolases"/>
    <property type="match status" value="2"/>
</dbReference>
<evidence type="ECO:0000256" key="5">
    <source>
        <dbReference type="ARBA" id="ARBA00022490"/>
    </source>
</evidence>
<sequence>MESMACNFLYDTDLKHMLSFFSNNKISGHMKPADVKNELVDNEKALFIEPYKPHQPIFLRLDCEHLRETVQEDYKRKLLLMDEIDSRNNDRQSIVSGGLDSIMVSTKGNDFPLYNEEELMKVYRKFDFDDYSGHTPLPIDRSLEEITDMIKQHPVVIIKGSTGCGKSTRVPQAILDDCRQRNVPCKMIVTQPRRIAAVTVAKRVCDERKWVPGTVVGHQIGLESLTSESTCITYATTGVLLQKLVKEKNMNSYTHVILDEIHERDEDTDFCLLIVRKFLHMISPNIKVVLMSATMETSDFSDYFYYVSQGEIFKAPSFTIDQKVFDVTEYFLDDLTKILPGSLPDFNEPEIQDKVLQVAVNLILEFDKMEMKERNEISPDGLVKSRGSVLVFLPGRYEISQMTTALESHKNEKKWNILPLHSDLTIHEQRYKVFESRDCYERKIILSTNIAESSITVPDVKYVLDFCLTRYNRCNKATNITSLVLEWASKASCNQRRGRAGRVSSGRCYRMVTKSFYEELPDYTEPEMTRVSLDHLVLKSKLLEPDTPPTALLGLAIDPPYLSDIGRTIVSLREIGAMFNVTVDSTSVEAFADGELSYLGEMIGKLPIDVRFGKLIMMGHAFGLLEEAIIIASGLGGRSIFATPYQQDIESYNCKLKWANYSQSDSIAILNAYRTWREKKNRKQFGESSGMRTIRGRLRRDVTNSEKEWAKRNYLQYRQLYELDQQVEQIKYRLECEGIHIRVKRKRMPPEEEQILLKIMLSASFYPNYFVKTNVDECDIRRELSGRNPDLCCLLKGLPYPEGILYKESLRTQCQKLLNTDVQLDIDGSKAILHFPKDINNTWPFPSVLYRAVKYGHIKGNNFRIHRVSSEEESCWMKQIDDEREQFSLQNGSLRSPLIIEADDELSILSPYIEKLSLRPTVIINCNLFYANNLDYEEELKYIDKMANKSVTYLREKEIRTGSLVAAPYYSSGNVCYYRAKIRSIDISKKMASVFYIDYGNIDLVELRKLKALPDSIKEIPGQALKCCLAGVCPAFSSYTQEQNQHFSDLLLGQESLPVVGKIYSVINDEIRITLYIEELNVNRWLIDRNICKELPETAQSKREHEKRSEYQKDPSQIERNKNYKLSSNAALLVKEFEDKRKDGSIFPSRIVKLKGPYSPIESTYTMMTSVGSQLTTVVSPNSVNSVPLDDSWREDTMRMMVGGDSILTGRRLQMRSTTILPNISGLTSLVPLLFCPFAEYRINKRGQIVGAICGLGYEIDTNNSIHPDNDIEVEFDVELTELDLELINKVRQALSIIVGRKDNLQELKQQAICQDILHDNLLLLLRNKRNKLNSKAHSDYKTGLWNRIDQEKLISGGYDDISEVVFPAHKLIKF</sequence>
<dbReference type="Proteomes" id="UP000549394">
    <property type="component" value="Unassembled WGS sequence"/>
</dbReference>
<dbReference type="PROSITE" id="PS51194">
    <property type="entry name" value="HELICASE_CTER"/>
    <property type="match status" value="1"/>
</dbReference>
<organism evidence="19 20">
    <name type="scientific">Dimorphilus gyrociliatus</name>
    <dbReference type="NCBI Taxonomy" id="2664684"/>
    <lineage>
        <taxon>Eukaryota</taxon>
        <taxon>Metazoa</taxon>
        <taxon>Spiralia</taxon>
        <taxon>Lophotrochozoa</taxon>
        <taxon>Annelida</taxon>
        <taxon>Polychaeta</taxon>
        <taxon>Polychaeta incertae sedis</taxon>
        <taxon>Dinophilidae</taxon>
        <taxon>Dimorphilus</taxon>
    </lineage>
</organism>
<evidence type="ECO:0000256" key="4">
    <source>
        <dbReference type="ARBA" id="ARBA00022473"/>
    </source>
</evidence>
<dbReference type="EMBL" id="CAJFCJ010000005">
    <property type="protein sequence ID" value="CAD5114488.1"/>
    <property type="molecule type" value="Genomic_DNA"/>
</dbReference>
<evidence type="ECO:0000313" key="19">
    <source>
        <dbReference type="EMBL" id="CAD5114488.1"/>
    </source>
</evidence>
<evidence type="ECO:0000256" key="13">
    <source>
        <dbReference type="ARBA" id="ARBA00023254"/>
    </source>
</evidence>
<dbReference type="SUPFAM" id="SSF63748">
    <property type="entry name" value="Tudor/PWWP/MBT"/>
    <property type="match status" value="1"/>
</dbReference>
<comment type="subcellular location">
    <subcellularLocation>
        <location evidence="1">Cytoplasm</location>
    </subcellularLocation>
</comment>
<evidence type="ECO:0000256" key="14">
    <source>
        <dbReference type="ARBA" id="ARBA00047984"/>
    </source>
</evidence>
<dbReference type="SUPFAM" id="SSF52540">
    <property type="entry name" value="P-loop containing nucleoside triphosphate hydrolases"/>
    <property type="match status" value="1"/>
</dbReference>
<evidence type="ECO:0000256" key="7">
    <source>
        <dbReference type="ARBA" id="ARBA00022782"/>
    </source>
</evidence>
<dbReference type="Pfam" id="PF00567">
    <property type="entry name" value="TUDOR"/>
    <property type="match status" value="1"/>
</dbReference>
<dbReference type="PROSITE" id="PS50304">
    <property type="entry name" value="TUDOR"/>
    <property type="match status" value="1"/>
</dbReference>
<dbReference type="PANTHER" id="PTHR18934">
    <property type="entry name" value="ATP-DEPENDENT RNA HELICASE"/>
    <property type="match status" value="1"/>
</dbReference>
<dbReference type="SMART" id="SM00847">
    <property type="entry name" value="HA2"/>
    <property type="match status" value="1"/>
</dbReference>
<dbReference type="InterPro" id="IPR035437">
    <property type="entry name" value="SNase_OB-fold_sf"/>
</dbReference>
<dbReference type="EC" id="3.6.4.13" evidence="3"/>
<dbReference type="GO" id="GO:0007283">
    <property type="term" value="P:spermatogenesis"/>
    <property type="evidence" value="ECO:0007669"/>
    <property type="project" value="UniProtKB-KW"/>
</dbReference>
<keyword evidence="4" id="KW-0217">Developmental protein</keyword>
<dbReference type="Gene3D" id="2.30.30.140">
    <property type="match status" value="1"/>
</dbReference>
<dbReference type="SMART" id="SM00490">
    <property type="entry name" value="HELICc"/>
    <property type="match status" value="1"/>
</dbReference>
<evidence type="ECO:0000256" key="10">
    <source>
        <dbReference type="ARBA" id="ARBA00022840"/>
    </source>
</evidence>
<keyword evidence="7" id="KW-0221">Differentiation</keyword>
<evidence type="ECO:0000256" key="12">
    <source>
        <dbReference type="ARBA" id="ARBA00023158"/>
    </source>
</evidence>
<gene>
    <name evidence="19" type="ORF">DGYR_LOCUS3325</name>
</gene>
<keyword evidence="13" id="KW-0469">Meiosis</keyword>
<dbReference type="InterPro" id="IPR014001">
    <property type="entry name" value="Helicase_ATP-bd"/>
</dbReference>
<dbReference type="CDD" id="cd17917">
    <property type="entry name" value="DEXHc_RHA-like"/>
    <property type="match status" value="1"/>
</dbReference>
<keyword evidence="12" id="KW-0943">RNA-mediated gene silencing</keyword>
<dbReference type="GO" id="GO:0003723">
    <property type="term" value="F:RNA binding"/>
    <property type="evidence" value="ECO:0007669"/>
    <property type="project" value="TreeGrafter"/>
</dbReference>
<dbReference type="InterPro" id="IPR002999">
    <property type="entry name" value="Tudor"/>
</dbReference>
<dbReference type="GO" id="GO:0016787">
    <property type="term" value="F:hydrolase activity"/>
    <property type="evidence" value="ECO:0007669"/>
    <property type="project" value="UniProtKB-KW"/>
</dbReference>
<dbReference type="InterPro" id="IPR001650">
    <property type="entry name" value="Helicase_C-like"/>
</dbReference>
<protein>
    <recommendedName>
        <fullName evidence="3">RNA helicase</fullName>
        <ecNumber evidence="3">3.6.4.13</ecNumber>
    </recommendedName>
</protein>
<evidence type="ECO:0000256" key="3">
    <source>
        <dbReference type="ARBA" id="ARBA00012552"/>
    </source>
</evidence>
<proteinExistence type="inferred from homology"/>
<dbReference type="GO" id="GO:0031047">
    <property type="term" value="P:regulatory ncRNA-mediated gene silencing"/>
    <property type="evidence" value="ECO:0007669"/>
    <property type="project" value="UniProtKB-KW"/>
</dbReference>
<evidence type="ECO:0000256" key="2">
    <source>
        <dbReference type="ARBA" id="ARBA00008792"/>
    </source>
</evidence>
<dbReference type="CDD" id="cd18791">
    <property type="entry name" value="SF2_C_RHA"/>
    <property type="match status" value="1"/>
</dbReference>
<keyword evidence="20" id="KW-1185">Reference proteome</keyword>
<evidence type="ECO:0000256" key="11">
    <source>
        <dbReference type="ARBA" id="ARBA00022871"/>
    </source>
</evidence>
<feature type="domain" description="Tudor" evidence="16">
    <location>
        <begin position="958"/>
        <end position="1020"/>
    </location>
</feature>
<feature type="domain" description="Helicase C-terminal" evidence="18">
    <location>
        <begin position="365"/>
        <end position="544"/>
    </location>
</feature>
<keyword evidence="8" id="KW-0378">Hydrolase</keyword>
<evidence type="ECO:0000259" key="16">
    <source>
        <dbReference type="PROSITE" id="PS50304"/>
    </source>
</evidence>
<dbReference type="SMART" id="SM00487">
    <property type="entry name" value="DEXDc"/>
    <property type="match status" value="1"/>
</dbReference>
<keyword evidence="10" id="KW-0067">ATP-binding</keyword>
<feature type="domain" description="Helicase ATP-binding" evidence="17">
    <location>
        <begin position="147"/>
        <end position="313"/>
    </location>
</feature>
<evidence type="ECO:0000313" key="20">
    <source>
        <dbReference type="Proteomes" id="UP000549394"/>
    </source>
</evidence>
<keyword evidence="11" id="KW-0744">Spermatogenesis</keyword>
<keyword evidence="9" id="KW-0347">Helicase</keyword>
<dbReference type="InterPro" id="IPR027417">
    <property type="entry name" value="P-loop_NTPase"/>
</dbReference>